<feature type="transmembrane region" description="Helical" evidence="2">
    <location>
        <begin position="158"/>
        <end position="178"/>
    </location>
</feature>
<feature type="transmembrane region" description="Helical" evidence="2">
    <location>
        <begin position="12"/>
        <end position="33"/>
    </location>
</feature>
<evidence type="ECO:0000256" key="1">
    <source>
        <dbReference type="ARBA" id="ARBA00005801"/>
    </source>
</evidence>
<protein>
    <recommendedName>
        <fullName evidence="3">Prepilin type IV endopeptidase peptidase domain-containing protein</fullName>
    </recommendedName>
</protein>
<evidence type="ECO:0000313" key="5">
    <source>
        <dbReference type="Proteomes" id="UP000502677"/>
    </source>
</evidence>
<dbReference type="GO" id="GO:0006465">
    <property type="term" value="P:signal peptide processing"/>
    <property type="evidence" value="ECO:0007669"/>
    <property type="project" value="TreeGrafter"/>
</dbReference>
<accession>A0A6G7XD96</accession>
<keyword evidence="5" id="KW-1185">Reference proteome</keyword>
<keyword evidence="2" id="KW-1133">Transmembrane helix</keyword>
<reference evidence="4 5" key="1">
    <citation type="submission" date="2020-03" db="EMBL/GenBank/DDBJ databases">
        <title>Leucobacter sp. nov., isolated from beetles.</title>
        <authorList>
            <person name="Hyun D.-W."/>
            <person name="Bae J.-W."/>
        </authorList>
    </citation>
    <scope>NUCLEOTIDE SEQUENCE [LARGE SCALE GENOMIC DNA]</scope>
    <source>
        <strain evidence="4 5">HDW9C</strain>
    </source>
</reference>
<feature type="transmembrane region" description="Helical" evidence="2">
    <location>
        <begin position="105"/>
        <end position="122"/>
    </location>
</feature>
<dbReference type="RefSeq" id="WP_166288939.1">
    <property type="nucleotide sequence ID" value="NZ_CP049863.1"/>
</dbReference>
<dbReference type="InterPro" id="IPR000045">
    <property type="entry name" value="Prepilin_IV_endopep_pep"/>
</dbReference>
<feature type="transmembrane region" description="Helical" evidence="2">
    <location>
        <begin position="74"/>
        <end position="98"/>
    </location>
</feature>
<feature type="domain" description="Prepilin type IV endopeptidase peptidase" evidence="3">
    <location>
        <begin position="19"/>
        <end position="136"/>
    </location>
</feature>
<dbReference type="Proteomes" id="UP000502677">
    <property type="component" value="Chromosome"/>
</dbReference>
<dbReference type="PANTHER" id="PTHR30487:SF0">
    <property type="entry name" value="PREPILIN LEADER PEPTIDASE_N-METHYLTRANSFERASE-RELATED"/>
    <property type="match status" value="1"/>
</dbReference>
<name>A0A6G7XD96_9MICO</name>
<dbReference type="AlphaFoldDB" id="A0A6G7XD96"/>
<dbReference type="InterPro" id="IPR050882">
    <property type="entry name" value="Prepilin_peptidase/N-MTase"/>
</dbReference>
<sequence>MIPSATLNPPVSALALLWFFVLSVVVVVTDVRWRRIPNKVMLPALLGLCVLFTFPCAVALFVPSGFSAGLQFHALLSGLVSAAALFCVYLLLGCWCGVGGGDVKLASAVGLTLGFFGGWTAALLATALAWTAAGVWALGLAVARRVQSIRGRYGSRSPPSIPFAPFLVGGAWVTLLFAV</sequence>
<evidence type="ECO:0000313" key="4">
    <source>
        <dbReference type="EMBL" id="QIK62377.1"/>
    </source>
</evidence>
<dbReference type="EMBL" id="CP049863">
    <property type="protein sequence ID" value="QIK62377.1"/>
    <property type="molecule type" value="Genomic_DNA"/>
</dbReference>
<feature type="transmembrane region" description="Helical" evidence="2">
    <location>
        <begin position="40"/>
        <end position="62"/>
    </location>
</feature>
<dbReference type="Gene3D" id="1.20.120.1220">
    <property type="match status" value="1"/>
</dbReference>
<dbReference type="GO" id="GO:0005886">
    <property type="term" value="C:plasma membrane"/>
    <property type="evidence" value="ECO:0007669"/>
    <property type="project" value="TreeGrafter"/>
</dbReference>
<proteinExistence type="inferred from homology"/>
<evidence type="ECO:0000259" key="3">
    <source>
        <dbReference type="Pfam" id="PF01478"/>
    </source>
</evidence>
<keyword evidence="2" id="KW-0812">Transmembrane</keyword>
<dbReference type="PANTHER" id="PTHR30487">
    <property type="entry name" value="TYPE 4 PREPILIN-LIKE PROTEINS LEADER PEPTIDE-PROCESSING ENZYME"/>
    <property type="match status" value="1"/>
</dbReference>
<comment type="similarity">
    <text evidence="1">Belongs to the peptidase A24 family.</text>
</comment>
<gene>
    <name evidence="4" type="ORF">G7068_03495</name>
</gene>
<dbReference type="KEGG" id="lvi:G7068_03495"/>
<keyword evidence="2" id="KW-0472">Membrane</keyword>
<dbReference type="GO" id="GO:0004190">
    <property type="term" value="F:aspartic-type endopeptidase activity"/>
    <property type="evidence" value="ECO:0007669"/>
    <property type="project" value="InterPro"/>
</dbReference>
<organism evidence="4 5">
    <name type="scientific">Leucobacter viscericola</name>
    <dbReference type="NCBI Taxonomy" id="2714935"/>
    <lineage>
        <taxon>Bacteria</taxon>
        <taxon>Bacillati</taxon>
        <taxon>Actinomycetota</taxon>
        <taxon>Actinomycetes</taxon>
        <taxon>Micrococcales</taxon>
        <taxon>Microbacteriaceae</taxon>
        <taxon>Leucobacter</taxon>
    </lineage>
</organism>
<evidence type="ECO:0000256" key="2">
    <source>
        <dbReference type="SAM" id="Phobius"/>
    </source>
</evidence>
<dbReference type="Pfam" id="PF01478">
    <property type="entry name" value="Peptidase_A24"/>
    <property type="match status" value="1"/>
</dbReference>